<name>A0A5B7TX43_9FLAO</name>
<gene>
    <name evidence="2" type="ORF">FF125_13850</name>
</gene>
<sequence length="176" mass="20179">MRNIFFILLAVGQLSNAQQQISTPPSRVSFDDFKALVHEVESHRAKRLINLDDFLAMSTKVNVVLLDTRSDRRYEQKHIKGAIHLDFTDFTHKNLRNIIPDPETKILIYCNNNIDNDAIHFATKMVLPAKENNLALALNIPTYINLYGYGYKNVYELSELVAIKDSRIKFEGTAVK</sequence>
<dbReference type="InterPro" id="IPR001763">
    <property type="entry name" value="Rhodanese-like_dom"/>
</dbReference>
<dbReference type="CDD" id="cd00158">
    <property type="entry name" value="RHOD"/>
    <property type="match status" value="1"/>
</dbReference>
<evidence type="ECO:0000313" key="3">
    <source>
        <dbReference type="Proteomes" id="UP000306229"/>
    </source>
</evidence>
<organism evidence="2 3">
    <name type="scientific">Aureibaculum algae</name>
    <dbReference type="NCBI Taxonomy" id="2584122"/>
    <lineage>
        <taxon>Bacteria</taxon>
        <taxon>Pseudomonadati</taxon>
        <taxon>Bacteroidota</taxon>
        <taxon>Flavobacteriia</taxon>
        <taxon>Flavobacteriales</taxon>
        <taxon>Flavobacteriaceae</taxon>
        <taxon>Aureibaculum</taxon>
    </lineage>
</organism>
<dbReference type="KEGG" id="fbe:FF125_13850"/>
<evidence type="ECO:0000259" key="1">
    <source>
        <dbReference type="PROSITE" id="PS50206"/>
    </source>
</evidence>
<dbReference type="Proteomes" id="UP000306229">
    <property type="component" value="Chromosome"/>
</dbReference>
<dbReference type="PROSITE" id="PS50206">
    <property type="entry name" value="RHODANESE_3"/>
    <property type="match status" value="1"/>
</dbReference>
<evidence type="ECO:0000313" key="2">
    <source>
        <dbReference type="EMBL" id="QCX39467.1"/>
    </source>
</evidence>
<protein>
    <submittedName>
        <fullName evidence="2">Rhodanese-like domain-containing protein</fullName>
    </submittedName>
</protein>
<keyword evidence="3" id="KW-1185">Reference proteome</keyword>
<dbReference type="InterPro" id="IPR036873">
    <property type="entry name" value="Rhodanese-like_dom_sf"/>
</dbReference>
<accession>A0A5B7TX43</accession>
<reference evidence="2 3" key="1">
    <citation type="submission" date="2019-05" db="EMBL/GenBank/DDBJ databases">
        <title>Algicella ahnfeltiae gen. nov., sp. nov., a novel marine bacterium of the family Flavobacteriaceae isolated from a red alga.</title>
        <authorList>
            <person name="Nedashkovskaya O.I."/>
            <person name="Kukhlevskiy A.D."/>
            <person name="Kim S.-G."/>
            <person name="Zhukova N.V."/>
            <person name="Mikhailov V.V."/>
        </authorList>
    </citation>
    <scope>NUCLEOTIDE SEQUENCE [LARGE SCALE GENOMIC DNA]</scope>
    <source>
        <strain evidence="2 3">10Alg115</strain>
    </source>
</reference>
<dbReference type="EMBL" id="CP040749">
    <property type="protein sequence ID" value="QCX39467.1"/>
    <property type="molecule type" value="Genomic_DNA"/>
</dbReference>
<dbReference type="Pfam" id="PF00581">
    <property type="entry name" value="Rhodanese"/>
    <property type="match status" value="1"/>
</dbReference>
<dbReference type="AlphaFoldDB" id="A0A5B7TX43"/>
<dbReference type="SUPFAM" id="SSF52821">
    <property type="entry name" value="Rhodanese/Cell cycle control phosphatase"/>
    <property type="match status" value="1"/>
</dbReference>
<dbReference type="Gene3D" id="3.40.250.10">
    <property type="entry name" value="Rhodanese-like domain"/>
    <property type="match status" value="1"/>
</dbReference>
<dbReference type="RefSeq" id="WP_138950320.1">
    <property type="nucleotide sequence ID" value="NZ_CP040749.1"/>
</dbReference>
<proteinExistence type="predicted"/>
<feature type="domain" description="Rhodanese" evidence="1">
    <location>
        <begin position="59"/>
        <end position="111"/>
    </location>
</feature>
<dbReference type="OrthoDB" id="9807812at2"/>